<dbReference type="HAMAP" id="MF_00580">
    <property type="entry name" value="CH10"/>
    <property type="match status" value="1"/>
</dbReference>
<dbReference type="NCBIfam" id="NF001531">
    <property type="entry name" value="PRK00364.2-2"/>
    <property type="match status" value="1"/>
</dbReference>
<comment type="subcellular location">
    <subcellularLocation>
        <location evidence="3">Cytoplasm</location>
    </subcellularLocation>
</comment>
<dbReference type="NCBIfam" id="NF001530">
    <property type="entry name" value="PRK00364.1-6"/>
    <property type="match status" value="1"/>
</dbReference>
<dbReference type="GO" id="GO:0051082">
    <property type="term" value="F:unfolded protein binding"/>
    <property type="evidence" value="ECO:0007669"/>
    <property type="project" value="TreeGrafter"/>
</dbReference>
<dbReference type="InterPro" id="IPR037124">
    <property type="entry name" value="Chaperonin_GroES_sf"/>
</dbReference>
<evidence type="ECO:0000256" key="3">
    <source>
        <dbReference type="HAMAP-Rule" id="MF_00580"/>
    </source>
</evidence>
<dbReference type="GO" id="GO:0005524">
    <property type="term" value="F:ATP binding"/>
    <property type="evidence" value="ECO:0007669"/>
    <property type="project" value="InterPro"/>
</dbReference>
<dbReference type="NCBIfam" id="NF001533">
    <property type="entry name" value="PRK00364.2-4"/>
    <property type="match status" value="1"/>
</dbReference>
<evidence type="ECO:0000313" key="5">
    <source>
        <dbReference type="EMBL" id="OIV39247.1"/>
    </source>
</evidence>
<dbReference type="EMBL" id="MLCF01000004">
    <property type="protein sequence ID" value="OIV39247.1"/>
    <property type="molecule type" value="Genomic_DNA"/>
</dbReference>
<dbReference type="PANTHER" id="PTHR10772">
    <property type="entry name" value="10 KDA HEAT SHOCK PROTEIN"/>
    <property type="match status" value="1"/>
</dbReference>
<dbReference type="GO" id="GO:0005737">
    <property type="term" value="C:cytoplasm"/>
    <property type="evidence" value="ECO:0007669"/>
    <property type="project" value="UniProtKB-SubCell"/>
</dbReference>
<reference evidence="5 6" key="1">
    <citation type="submission" date="2016-10" db="EMBL/GenBank/DDBJ databases">
        <title>Genome sequence of Streptomyces gilvigriseus MUSC 26.</title>
        <authorList>
            <person name="Lee L.-H."/>
            <person name="Ser H.-L."/>
        </authorList>
    </citation>
    <scope>NUCLEOTIDE SEQUENCE [LARGE SCALE GENOMIC DNA]</scope>
    <source>
        <strain evidence="5 6">MUSC 26</strain>
    </source>
</reference>
<name>A0A1J7BKP6_9ACTN</name>
<dbReference type="PRINTS" id="PR00297">
    <property type="entry name" value="CHAPERONIN10"/>
</dbReference>
<dbReference type="SUPFAM" id="SSF50129">
    <property type="entry name" value="GroES-like"/>
    <property type="match status" value="1"/>
</dbReference>
<dbReference type="InterPro" id="IPR018369">
    <property type="entry name" value="Chaprnonin_Cpn10_CS"/>
</dbReference>
<keyword evidence="2 3" id="KW-0143">Chaperone</keyword>
<comment type="similarity">
    <text evidence="1 3 4">Belongs to the GroES chaperonin family.</text>
</comment>
<dbReference type="PROSITE" id="PS00681">
    <property type="entry name" value="CHAPERONINS_CPN10"/>
    <property type="match status" value="1"/>
</dbReference>
<dbReference type="GO" id="GO:0044183">
    <property type="term" value="F:protein folding chaperone"/>
    <property type="evidence" value="ECO:0007669"/>
    <property type="project" value="InterPro"/>
</dbReference>
<dbReference type="InterPro" id="IPR020818">
    <property type="entry name" value="Chaperonin_GroES"/>
</dbReference>
<dbReference type="GO" id="GO:0051087">
    <property type="term" value="F:protein-folding chaperone binding"/>
    <property type="evidence" value="ECO:0007669"/>
    <property type="project" value="TreeGrafter"/>
</dbReference>
<dbReference type="CDD" id="cd00320">
    <property type="entry name" value="cpn10"/>
    <property type="match status" value="1"/>
</dbReference>
<comment type="caution">
    <text evidence="5">The sequence shown here is derived from an EMBL/GenBank/DDBJ whole genome shotgun (WGS) entry which is preliminary data.</text>
</comment>
<dbReference type="Gene3D" id="2.30.33.40">
    <property type="entry name" value="GroES chaperonin"/>
    <property type="match status" value="1"/>
</dbReference>
<dbReference type="GO" id="GO:0046872">
    <property type="term" value="F:metal ion binding"/>
    <property type="evidence" value="ECO:0007669"/>
    <property type="project" value="TreeGrafter"/>
</dbReference>
<dbReference type="NCBIfam" id="NF001534">
    <property type="entry name" value="PRK00364.2-5"/>
    <property type="match status" value="1"/>
</dbReference>
<dbReference type="AlphaFoldDB" id="A0A1J7BKP6"/>
<dbReference type="Proteomes" id="UP000243342">
    <property type="component" value="Unassembled WGS sequence"/>
</dbReference>
<dbReference type="FunFam" id="2.30.33.40:FF:000001">
    <property type="entry name" value="10 kDa chaperonin"/>
    <property type="match status" value="1"/>
</dbReference>
<dbReference type="PANTHER" id="PTHR10772:SF58">
    <property type="entry name" value="CO-CHAPERONIN GROES"/>
    <property type="match status" value="1"/>
</dbReference>
<dbReference type="STRING" id="1428644.BIV57_01810"/>
<keyword evidence="3" id="KW-0963">Cytoplasm</keyword>
<organism evidence="5 6">
    <name type="scientific">Mangrovactinospora gilvigrisea</name>
    <dbReference type="NCBI Taxonomy" id="1428644"/>
    <lineage>
        <taxon>Bacteria</taxon>
        <taxon>Bacillati</taxon>
        <taxon>Actinomycetota</taxon>
        <taxon>Actinomycetes</taxon>
        <taxon>Kitasatosporales</taxon>
        <taxon>Streptomycetaceae</taxon>
        <taxon>Mangrovactinospora</taxon>
    </lineage>
</organism>
<accession>A0A1J7BKP6</accession>
<evidence type="ECO:0000256" key="4">
    <source>
        <dbReference type="RuleBase" id="RU000535"/>
    </source>
</evidence>
<sequence length="100" mass="10836">MTTTKVAIKPLEDRIVVQTLDAEETTASGLVIPDTAKEKPQEGTVLATGPGRFEDGKRLPLDVKVGDVVLYSKYGGTEVKYNGEEYLVLSARDVLAVIEK</sequence>
<dbReference type="SMART" id="SM00883">
    <property type="entry name" value="Cpn10"/>
    <property type="match status" value="1"/>
</dbReference>
<dbReference type="InterPro" id="IPR011032">
    <property type="entry name" value="GroES-like_sf"/>
</dbReference>
<protein>
    <recommendedName>
        <fullName evidence="3">Co-chaperonin GroES</fullName>
    </recommendedName>
    <alternativeName>
        <fullName evidence="3">10 kDa chaperonin</fullName>
    </alternativeName>
    <alternativeName>
        <fullName evidence="3">Chaperonin-10</fullName>
        <shortName evidence="3">Cpn10</shortName>
    </alternativeName>
</protein>
<dbReference type="OrthoDB" id="9806791at2"/>
<gene>
    <name evidence="3" type="primary">groES</name>
    <name evidence="3" type="synonym">groS</name>
    <name evidence="5" type="ORF">BIV57_01810</name>
</gene>
<keyword evidence="6" id="KW-1185">Reference proteome</keyword>
<evidence type="ECO:0000256" key="1">
    <source>
        <dbReference type="ARBA" id="ARBA00006975"/>
    </source>
</evidence>
<proteinExistence type="inferred from homology"/>
<dbReference type="Pfam" id="PF00166">
    <property type="entry name" value="Cpn10"/>
    <property type="match status" value="1"/>
</dbReference>
<evidence type="ECO:0000256" key="2">
    <source>
        <dbReference type="ARBA" id="ARBA00023186"/>
    </source>
</evidence>
<comment type="function">
    <text evidence="3 4">Together with the chaperonin GroEL, plays an essential role in assisting protein folding. The GroEL-GroES system forms a nano-cage that allows encapsulation of the non-native substrate proteins and provides a physical environment optimized to promote and accelerate protein folding. GroES binds to the apical surface of the GroEL ring, thereby capping the opening of the GroEL channel.</text>
</comment>
<evidence type="ECO:0000313" key="6">
    <source>
        <dbReference type="Proteomes" id="UP000243342"/>
    </source>
</evidence>
<comment type="subunit">
    <text evidence="3">Heptamer of 7 subunits arranged in a ring. Interacts with the chaperonin GroEL.</text>
</comment>